<keyword evidence="2" id="KW-1185">Reference proteome</keyword>
<proteinExistence type="predicted"/>
<comment type="caution">
    <text evidence="1">The sequence shown here is derived from an EMBL/GenBank/DDBJ whole genome shotgun (WGS) entry which is preliminary data.</text>
</comment>
<organism evidence="1 2">
    <name type="scientific">Fusarium keratoplasticum</name>
    <dbReference type="NCBI Taxonomy" id="1328300"/>
    <lineage>
        <taxon>Eukaryota</taxon>
        <taxon>Fungi</taxon>
        <taxon>Dikarya</taxon>
        <taxon>Ascomycota</taxon>
        <taxon>Pezizomycotina</taxon>
        <taxon>Sordariomycetes</taxon>
        <taxon>Hypocreomycetidae</taxon>
        <taxon>Hypocreales</taxon>
        <taxon>Nectriaceae</taxon>
        <taxon>Fusarium</taxon>
        <taxon>Fusarium solani species complex</taxon>
    </lineage>
</organism>
<gene>
    <name evidence="1" type="ORF">NCS57_00588200</name>
</gene>
<sequence length="1182" mass="127509">MDAPTVDADVRRSSIEKMPLPPPPPFDSLPDEIIEQILRLADPSSFASLVLLNRKWRAVSQRAHLYLLQLSRCPSYSASHSTFPSSDDDNLPQLRRLFAQEVKRNLFQAFLRPNITTVKLISTSISSSSCPGGEGMQYSASPKGHHILAYNSGRIYVLDVRGSSLEIKRELKILRRPVSACINDAGTLLAVLSTEMQVDLYDMEKTPPRRTQSMILDNTPRAIALSPCGSVVAAAYEGGIEVSSLRADALATDRRAVKCDAVDALTFSYDGTQILGTTTHSSPPSTVIITAPYYDPGPHMSEDNLSPLWTTSILFPNTSRDCSHAVLLQDGNEEEASWTFTYDRSFETFRAVRIDDLRNGTTYFTGPVPSTSSQAKLLPSTLPSATYRGELVSAGFQGKDVWIYGVPEDLDAVPDSASSSNDGSSPSNLGRQNSGNSRRPSTRAQETEGGRVPQWQLLCDKLRNTFVSGAKVAELPEVKMVKWVSGFGSSSSQERLVVTARGVGAPRLVTEEEDMDFVDGGRVTLIDFDYGIRDGTKNEITIEVGTDHPEVLEEEQRDLATEVAIVRRRTVAQRRGGRGGGSNLLRAATSAARTHAVPPLPRPERTNSRDNQDDDDPLIPRRIGQHPSQNPTIRTTEPDNDDDDGDGLSIDEMEALDAPYAHASPRSQTTLRRAATAAAVDRTLHPRTADGRPIEYRRADGRREHPHESDADNWVPPPPPYQKEDPGDLPAFLRGPSVAPLPAPIPPIPPMPNLHAAGMHPFGQNNGGVGSLDSKDGHQHPAASPQRPPFQRTASDSTTMSRPRADSTYRPRSSPSAQQEMEDDLYDATPPGSPRQAARQPETATSEPDSRIPSVSSIAPSLESRAVTAPADPAVALSPPSQPQAPVPKVNVDASSATEHTAQSGQGTASRVRRLSNAQTWPGGPGPEAGRPADQVDGFPFPGSRPQPTEDSLSALPPLPSSSQLASLNHRVSQGNPRRLSGGYHVARRPVGSLDGNYLSHSLPSALATGPSGLTQPEFDQPLIISTPRGVTGAFDPPTRQTSGRRSETPLLAPVPRHPRPVPGSGQRPTVERLETIYSIASSQGGNHVPTALPAHQPAPAWLNAPPVPVTRTSPTVNRRPSRAERSAAKNIKDAKKRGWTGKGKKKKKKKAADAASSAGWTDISTGSVDKDKEKDKKCVVM</sequence>
<dbReference type="EMBL" id="CM046506">
    <property type="protein sequence ID" value="KAI8671142.1"/>
    <property type="molecule type" value="Genomic_DNA"/>
</dbReference>
<reference evidence="1" key="1">
    <citation type="submission" date="2022-06" db="EMBL/GenBank/DDBJ databases">
        <title>Fusarium solani species complex genomes reveal bases of compartmentalisation and animal pathogenesis.</title>
        <authorList>
            <person name="Tsai I.J."/>
        </authorList>
    </citation>
    <scope>NUCLEOTIDE SEQUENCE</scope>
    <source>
        <strain evidence="1">Fu6.1</strain>
    </source>
</reference>
<protein>
    <submittedName>
        <fullName evidence="1">F-box domain-containing protein</fullName>
    </submittedName>
</protein>
<evidence type="ECO:0000313" key="1">
    <source>
        <dbReference type="EMBL" id="KAI8671142.1"/>
    </source>
</evidence>
<name>A0ACC0R1F5_9HYPO</name>
<evidence type="ECO:0000313" key="2">
    <source>
        <dbReference type="Proteomes" id="UP001065298"/>
    </source>
</evidence>
<accession>A0ACC0R1F5</accession>
<dbReference type="Proteomes" id="UP001065298">
    <property type="component" value="Chromosome 4"/>
</dbReference>